<feature type="domain" description="Amidohydrolase-related" evidence="2">
    <location>
        <begin position="5"/>
        <end position="277"/>
    </location>
</feature>
<dbReference type="AlphaFoldDB" id="A0A327QCX1"/>
<dbReference type="RefSeq" id="WP_245952716.1">
    <property type="nucleotide sequence ID" value="NZ_QLLL01000006.1"/>
</dbReference>
<evidence type="ECO:0000313" key="3">
    <source>
        <dbReference type="EMBL" id="RAJ02486.1"/>
    </source>
</evidence>
<proteinExistence type="inferred from homology"/>
<dbReference type="Gene3D" id="3.20.20.140">
    <property type="entry name" value="Metal-dependent hydrolases"/>
    <property type="match status" value="1"/>
</dbReference>
<dbReference type="InterPro" id="IPR032466">
    <property type="entry name" value="Metal_Hydrolase"/>
</dbReference>
<evidence type="ECO:0000313" key="4">
    <source>
        <dbReference type="Proteomes" id="UP000249547"/>
    </source>
</evidence>
<keyword evidence="4" id="KW-1185">Reference proteome</keyword>
<dbReference type="GO" id="GO:0016787">
    <property type="term" value="F:hydrolase activity"/>
    <property type="evidence" value="ECO:0007669"/>
    <property type="project" value="InterPro"/>
</dbReference>
<reference evidence="3 4" key="1">
    <citation type="submission" date="2018-06" db="EMBL/GenBank/DDBJ databases">
        <title>Genomic Encyclopedia of Archaeal and Bacterial Type Strains, Phase II (KMG-II): from individual species to whole genera.</title>
        <authorList>
            <person name="Goeker M."/>
        </authorList>
    </citation>
    <scope>NUCLEOTIDE SEQUENCE [LARGE SCALE GENOMIC DNA]</scope>
    <source>
        <strain evidence="3 4">DSM 23857</strain>
    </source>
</reference>
<dbReference type="EMBL" id="QLLL01000006">
    <property type="protein sequence ID" value="RAJ02486.1"/>
    <property type="molecule type" value="Genomic_DNA"/>
</dbReference>
<protein>
    <submittedName>
        <fullName evidence="3">L-fuconolactonase</fullName>
    </submittedName>
</protein>
<accession>A0A327QCX1</accession>
<organism evidence="3 4">
    <name type="scientific">Chitinophaga skermanii</name>
    <dbReference type="NCBI Taxonomy" id="331697"/>
    <lineage>
        <taxon>Bacteria</taxon>
        <taxon>Pseudomonadati</taxon>
        <taxon>Bacteroidota</taxon>
        <taxon>Chitinophagia</taxon>
        <taxon>Chitinophagales</taxon>
        <taxon>Chitinophagaceae</taxon>
        <taxon>Chitinophaga</taxon>
    </lineage>
</organism>
<comment type="similarity">
    <text evidence="1">Belongs to the metallo-dependent hydrolases superfamily.</text>
</comment>
<dbReference type="SUPFAM" id="SSF51556">
    <property type="entry name" value="Metallo-dependent hydrolases"/>
    <property type="match status" value="1"/>
</dbReference>
<dbReference type="Proteomes" id="UP000249547">
    <property type="component" value="Unassembled WGS sequence"/>
</dbReference>
<dbReference type="Pfam" id="PF04909">
    <property type="entry name" value="Amidohydro_2"/>
    <property type="match status" value="1"/>
</dbReference>
<dbReference type="PANTHER" id="PTHR43569:SF2">
    <property type="entry name" value="AMIDOHYDROLASE-RELATED DOMAIN-CONTAINING PROTEIN"/>
    <property type="match status" value="1"/>
</dbReference>
<comment type="caution">
    <text evidence="3">The sequence shown here is derived from an EMBL/GenBank/DDBJ whole genome shotgun (WGS) entry which is preliminary data.</text>
</comment>
<name>A0A327QCX1_9BACT</name>
<sequence>MQICIDAHQHFWQYHPVKDAWITPSMEVIRRDFTPADIAPIMADNEVHGCVAVQADQSEQETNFLLQLAEQHDIVKGIVGWVDLRADNIVERLQHFAQFPVIKGFRHIVQAEPDADFLLGYDFCRGIAALAKHHFTYDILVYPSQLPAVAAFVKRFPRQPFIIDHLAKPNIVDQSLGEWETNIRAIAEHPNVYCKLSGMVTEADWQNWEQAHFVPFLDVVFDAFGTDRLVYGSDWPVSLLAADYKQVKNIIQQYIQHLPVAEQAKIMGENACRFYNL</sequence>
<evidence type="ECO:0000256" key="1">
    <source>
        <dbReference type="ARBA" id="ARBA00038310"/>
    </source>
</evidence>
<evidence type="ECO:0000259" key="2">
    <source>
        <dbReference type="Pfam" id="PF04909"/>
    </source>
</evidence>
<dbReference type="InterPro" id="IPR006680">
    <property type="entry name" value="Amidohydro-rel"/>
</dbReference>
<gene>
    <name evidence="3" type="ORF">LX64_03504</name>
</gene>
<dbReference type="InterPro" id="IPR052350">
    <property type="entry name" value="Metallo-dep_Lactonases"/>
</dbReference>
<dbReference type="PANTHER" id="PTHR43569">
    <property type="entry name" value="AMIDOHYDROLASE"/>
    <property type="match status" value="1"/>
</dbReference>